<accession>A0A7N2QXE4</accession>
<name>A0A7N2QXE4_QUELO</name>
<keyword evidence="5" id="KW-0288">FMN</keyword>
<comment type="catalytic activity">
    <reaction evidence="6">
        <text>glycolate + O2 = glyoxylate + H2O2</text>
        <dbReference type="Rhea" id="RHEA:25311"/>
        <dbReference type="ChEBI" id="CHEBI:15379"/>
        <dbReference type="ChEBI" id="CHEBI:16240"/>
        <dbReference type="ChEBI" id="CHEBI:29805"/>
        <dbReference type="ChEBI" id="CHEBI:36655"/>
        <dbReference type="EC" id="1.1.3.15"/>
    </reaction>
    <physiologicalReaction direction="left-to-right" evidence="6">
        <dbReference type="Rhea" id="RHEA:25312"/>
    </physiologicalReaction>
</comment>
<evidence type="ECO:0000256" key="5">
    <source>
        <dbReference type="ARBA" id="ARBA00022643"/>
    </source>
</evidence>
<feature type="coiled-coil region" evidence="7">
    <location>
        <begin position="123"/>
        <end position="184"/>
    </location>
</feature>
<keyword evidence="7" id="KW-0175">Coiled coil</keyword>
<protein>
    <recommendedName>
        <fullName evidence="8">FMN-dependent dehydrogenase domain-containing protein</fullName>
    </recommendedName>
</protein>
<evidence type="ECO:0000256" key="4">
    <source>
        <dbReference type="ARBA" id="ARBA00022630"/>
    </source>
</evidence>
<proteinExistence type="predicted"/>
<organism evidence="9 10">
    <name type="scientific">Quercus lobata</name>
    <name type="common">Valley oak</name>
    <dbReference type="NCBI Taxonomy" id="97700"/>
    <lineage>
        <taxon>Eukaryota</taxon>
        <taxon>Viridiplantae</taxon>
        <taxon>Streptophyta</taxon>
        <taxon>Embryophyta</taxon>
        <taxon>Tracheophyta</taxon>
        <taxon>Spermatophyta</taxon>
        <taxon>Magnoliopsida</taxon>
        <taxon>eudicotyledons</taxon>
        <taxon>Gunneridae</taxon>
        <taxon>Pentapetalae</taxon>
        <taxon>rosids</taxon>
        <taxon>fabids</taxon>
        <taxon>Fagales</taxon>
        <taxon>Fagaceae</taxon>
        <taxon>Quercus</taxon>
    </lineage>
</organism>
<evidence type="ECO:0000256" key="7">
    <source>
        <dbReference type="SAM" id="Coils"/>
    </source>
</evidence>
<comment type="cofactor">
    <cofactor evidence="1">
        <name>FMN</name>
        <dbReference type="ChEBI" id="CHEBI:58210"/>
    </cofactor>
</comment>
<dbReference type="Gramene" id="QL01p017953:mrna">
    <property type="protein sequence ID" value="QL01p017953:mrna"/>
    <property type="gene ID" value="QL01p017953"/>
</dbReference>
<reference evidence="9 10" key="1">
    <citation type="journal article" date="2016" name="G3 (Bethesda)">
        <title>First Draft Assembly and Annotation of the Genome of a California Endemic Oak Quercus lobata Nee (Fagaceae).</title>
        <authorList>
            <person name="Sork V.L."/>
            <person name="Fitz-Gibbon S.T."/>
            <person name="Puiu D."/>
            <person name="Crepeau M."/>
            <person name="Gugger P.F."/>
            <person name="Sherman R."/>
            <person name="Stevens K."/>
            <person name="Langley C.H."/>
            <person name="Pellegrini M."/>
            <person name="Salzberg S.L."/>
        </authorList>
    </citation>
    <scope>NUCLEOTIDE SEQUENCE [LARGE SCALE GENOMIC DNA]</scope>
    <source>
        <strain evidence="9 10">cv. SW786</strain>
    </source>
</reference>
<evidence type="ECO:0000256" key="3">
    <source>
        <dbReference type="ARBA" id="ARBA00022594"/>
    </source>
</evidence>
<evidence type="ECO:0000313" key="9">
    <source>
        <dbReference type="EnsemblPlants" id="QL01p017953:mrna"/>
    </source>
</evidence>
<keyword evidence="10" id="KW-1185">Reference proteome</keyword>
<evidence type="ECO:0000313" key="10">
    <source>
        <dbReference type="Proteomes" id="UP000594261"/>
    </source>
</evidence>
<sequence>MCPPWEVPLLTGPNGSSSLLLHLISQNFSLFIGNRFRPRILVDASKIDMATPVLGFKISMPIMIAPIAMQKMAHPEGMLDISIVCWASFHLRLDGTTMTLLRGVCPSGRSSKSALTDIQIRSRQARDDEVAQLKASLANMQEKLSSFEEMKERLSQFEEMQQRMARMLQQMQQITSQCSQLLEDVRTRMRILGHGRFGHG</sequence>
<keyword evidence="3" id="KW-0323">Glycolate pathway</keyword>
<dbReference type="PANTHER" id="PTHR10578:SF107">
    <property type="entry name" value="2-HYDROXYACID OXIDASE 1"/>
    <property type="match status" value="1"/>
</dbReference>
<dbReference type="Pfam" id="PF01070">
    <property type="entry name" value="FMN_dh"/>
    <property type="match status" value="1"/>
</dbReference>
<comment type="pathway">
    <text evidence="2">Photosynthesis; photorespiration; glycine from 2-phosphoglycolate: step 2/3.</text>
</comment>
<dbReference type="EMBL" id="LRBV02000001">
    <property type="status" value="NOT_ANNOTATED_CDS"/>
    <property type="molecule type" value="Genomic_DNA"/>
</dbReference>
<dbReference type="AlphaFoldDB" id="A0A7N2QXE4"/>
<feature type="domain" description="FMN-dependent dehydrogenase" evidence="8">
    <location>
        <begin position="26"/>
        <end position="82"/>
    </location>
</feature>
<dbReference type="GO" id="GO:0009854">
    <property type="term" value="P:oxidative photosynthetic carbon pathway"/>
    <property type="evidence" value="ECO:0007669"/>
    <property type="project" value="UniProtKB-KW"/>
</dbReference>
<dbReference type="InterPro" id="IPR000262">
    <property type="entry name" value="FMN-dep_DH"/>
</dbReference>
<dbReference type="InParanoid" id="A0A7N2QXE4"/>
<dbReference type="Proteomes" id="UP000594261">
    <property type="component" value="Chromosome 1"/>
</dbReference>
<evidence type="ECO:0000256" key="6">
    <source>
        <dbReference type="ARBA" id="ARBA00036241"/>
    </source>
</evidence>
<dbReference type="PANTHER" id="PTHR10578">
    <property type="entry name" value="S -2-HYDROXY-ACID OXIDASE-RELATED"/>
    <property type="match status" value="1"/>
</dbReference>
<evidence type="ECO:0000256" key="1">
    <source>
        <dbReference type="ARBA" id="ARBA00001917"/>
    </source>
</evidence>
<dbReference type="EnsemblPlants" id="QL01p017953:mrna">
    <property type="protein sequence ID" value="QL01p017953:mrna"/>
    <property type="gene ID" value="QL01p017953"/>
</dbReference>
<dbReference type="InterPro" id="IPR013785">
    <property type="entry name" value="Aldolase_TIM"/>
</dbReference>
<evidence type="ECO:0000256" key="2">
    <source>
        <dbReference type="ARBA" id="ARBA00004923"/>
    </source>
</evidence>
<keyword evidence="4" id="KW-0285">Flavoprotein</keyword>
<dbReference type="SUPFAM" id="SSF51395">
    <property type="entry name" value="FMN-linked oxidoreductases"/>
    <property type="match status" value="1"/>
</dbReference>
<dbReference type="Gene3D" id="3.20.20.70">
    <property type="entry name" value="Aldolase class I"/>
    <property type="match status" value="1"/>
</dbReference>
<reference evidence="9" key="2">
    <citation type="submission" date="2021-01" db="UniProtKB">
        <authorList>
            <consortium name="EnsemblPlants"/>
        </authorList>
    </citation>
    <scope>IDENTIFICATION</scope>
</reference>
<evidence type="ECO:0000259" key="8">
    <source>
        <dbReference type="Pfam" id="PF01070"/>
    </source>
</evidence>
<dbReference type="GO" id="GO:0003973">
    <property type="term" value="F:(S)-2-hydroxy-acid oxidase activity"/>
    <property type="evidence" value="ECO:0007669"/>
    <property type="project" value="UniProtKB-EC"/>
</dbReference>